<gene>
    <name evidence="17" type="ORF">IFM46972_05432</name>
</gene>
<keyword evidence="4" id="KW-1003">Cell membrane</keyword>
<feature type="non-terminal residue" evidence="17">
    <location>
        <position position="1"/>
    </location>
</feature>
<keyword evidence="6" id="KW-0832">Ubl conjugation</keyword>
<evidence type="ECO:0000256" key="3">
    <source>
        <dbReference type="ARBA" id="ARBA00022448"/>
    </source>
</evidence>
<feature type="transmembrane region" description="Helical" evidence="15">
    <location>
        <begin position="252"/>
        <end position="269"/>
    </location>
</feature>
<keyword evidence="17" id="KW-0762">Sugar transport</keyword>
<dbReference type="PANTHER" id="PTHR48022:SF54">
    <property type="entry name" value="GLUCOSE TRANSPORTER, PUTATIVE (AFU_ORTHOLOGUE AFUA_8G00890)-RELATED"/>
    <property type="match status" value="1"/>
</dbReference>
<dbReference type="CDD" id="cd17356">
    <property type="entry name" value="MFS_HXT"/>
    <property type="match status" value="1"/>
</dbReference>
<dbReference type="SUPFAM" id="SSF103473">
    <property type="entry name" value="MFS general substrate transporter"/>
    <property type="match status" value="1"/>
</dbReference>
<evidence type="ECO:0000256" key="4">
    <source>
        <dbReference type="ARBA" id="ARBA00022475"/>
    </source>
</evidence>
<reference evidence="17 18" key="1">
    <citation type="submission" date="2020-01" db="EMBL/GenBank/DDBJ databases">
        <title>Draft genome sequence of Aspergillus udagawae IFM 46972.</title>
        <authorList>
            <person name="Takahashi H."/>
            <person name="Yaguchi T."/>
        </authorList>
    </citation>
    <scope>NUCLEOTIDE SEQUENCE [LARGE SCALE GENOMIC DNA]</scope>
    <source>
        <strain evidence="17 18">IFM 46972</strain>
    </source>
</reference>
<evidence type="ECO:0000259" key="16">
    <source>
        <dbReference type="PROSITE" id="PS50850"/>
    </source>
</evidence>
<dbReference type="NCBIfam" id="TIGR00879">
    <property type="entry name" value="SP"/>
    <property type="match status" value="1"/>
</dbReference>
<evidence type="ECO:0000256" key="11">
    <source>
        <dbReference type="ARBA" id="ARBA00038682"/>
    </source>
</evidence>
<protein>
    <recommendedName>
        <fullName evidence="13">Probable quinate permease</fullName>
    </recommendedName>
    <alternativeName>
        <fullName evidence="12">Quinate transporter</fullName>
    </alternativeName>
</protein>
<comment type="caution">
    <text evidence="17">The sequence shown here is derived from an EMBL/GenBank/DDBJ whole genome shotgun (WGS) entry which is preliminary data.</text>
</comment>
<keyword evidence="9 15" id="KW-0472">Membrane</keyword>
<dbReference type="GO" id="GO:0005886">
    <property type="term" value="C:plasma membrane"/>
    <property type="evidence" value="ECO:0007669"/>
    <property type="project" value="UniProtKB-SubCell"/>
</dbReference>
<feature type="transmembrane region" description="Helical" evidence="15">
    <location>
        <begin position="551"/>
        <end position="569"/>
    </location>
</feature>
<keyword evidence="8 15" id="KW-1133">Transmembrane helix</keyword>
<feature type="transmembrane region" description="Helical" evidence="15">
    <location>
        <begin position="484"/>
        <end position="508"/>
    </location>
</feature>
<keyword evidence="5 15" id="KW-0812">Transmembrane</keyword>
<name>A0A8H3NQS2_9EURO</name>
<keyword evidence="7" id="KW-0672">Quinate metabolism</keyword>
<accession>A0A8H3NQS2</accession>
<feature type="transmembrane region" description="Helical" evidence="15">
    <location>
        <begin position="520"/>
        <end position="539"/>
    </location>
</feature>
<feature type="transmembrane region" description="Helical" evidence="15">
    <location>
        <begin position="193"/>
        <end position="215"/>
    </location>
</feature>
<dbReference type="Proteomes" id="UP000465221">
    <property type="component" value="Unassembled WGS sequence"/>
</dbReference>
<dbReference type="FunFam" id="1.20.1250.20:FF:000026">
    <property type="entry name" value="MFS quinate transporter QutD"/>
    <property type="match status" value="1"/>
</dbReference>
<comment type="similarity">
    <text evidence="2 14">Belongs to the major facilitator superfamily. Sugar transporter (TC 2.A.1.1) family.</text>
</comment>
<dbReference type="InterPro" id="IPR050360">
    <property type="entry name" value="MFS_Sugar_Transporters"/>
</dbReference>
<evidence type="ECO:0000256" key="13">
    <source>
        <dbReference type="ARBA" id="ARBA00068802"/>
    </source>
</evidence>
<comment type="function">
    <text evidence="10">Integral membrane transporter that imports quinic acid to be catabolized as a carbon source.</text>
</comment>
<evidence type="ECO:0000256" key="10">
    <source>
        <dbReference type="ARBA" id="ARBA00037560"/>
    </source>
</evidence>
<feature type="transmembrane region" description="Helical" evidence="15">
    <location>
        <begin position="221"/>
        <end position="240"/>
    </location>
</feature>
<evidence type="ECO:0000313" key="18">
    <source>
        <dbReference type="Proteomes" id="UP000465221"/>
    </source>
</evidence>
<feature type="transmembrane region" description="Helical" evidence="15">
    <location>
        <begin position="437"/>
        <end position="460"/>
    </location>
</feature>
<dbReference type="PROSITE" id="PS00216">
    <property type="entry name" value="SUGAR_TRANSPORT_1"/>
    <property type="match status" value="2"/>
</dbReference>
<dbReference type="GO" id="GO:0005351">
    <property type="term" value="F:carbohydrate:proton symporter activity"/>
    <property type="evidence" value="ECO:0007669"/>
    <property type="project" value="TreeGrafter"/>
</dbReference>
<feature type="transmembrane region" description="Helical" evidence="15">
    <location>
        <begin position="281"/>
        <end position="304"/>
    </location>
</feature>
<evidence type="ECO:0000256" key="2">
    <source>
        <dbReference type="ARBA" id="ARBA00010992"/>
    </source>
</evidence>
<dbReference type="Gene3D" id="1.20.1250.20">
    <property type="entry name" value="MFS general substrate transporter like domains"/>
    <property type="match status" value="1"/>
</dbReference>
<comment type="subunit">
    <text evidence="11">Interacts with creB.</text>
</comment>
<evidence type="ECO:0000256" key="15">
    <source>
        <dbReference type="SAM" id="Phobius"/>
    </source>
</evidence>
<feature type="transmembrane region" description="Helical" evidence="15">
    <location>
        <begin position="380"/>
        <end position="401"/>
    </location>
</feature>
<evidence type="ECO:0000256" key="5">
    <source>
        <dbReference type="ARBA" id="ARBA00022692"/>
    </source>
</evidence>
<comment type="subcellular location">
    <subcellularLocation>
        <location evidence="1">Cell membrane</location>
        <topology evidence="1">Multi-pass membrane protein</topology>
    </subcellularLocation>
</comment>
<evidence type="ECO:0000256" key="14">
    <source>
        <dbReference type="RuleBase" id="RU003346"/>
    </source>
</evidence>
<feature type="transmembrane region" description="Helical" evidence="15">
    <location>
        <begin position="162"/>
        <end position="184"/>
    </location>
</feature>
<dbReference type="InterPro" id="IPR036259">
    <property type="entry name" value="MFS_trans_sf"/>
</dbReference>
<feature type="transmembrane region" description="Helical" evidence="15">
    <location>
        <begin position="413"/>
        <end position="430"/>
    </location>
</feature>
<dbReference type="InterPro" id="IPR005829">
    <property type="entry name" value="Sugar_transporter_CS"/>
</dbReference>
<dbReference type="PROSITE" id="PS00217">
    <property type="entry name" value="SUGAR_TRANSPORT_2"/>
    <property type="match status" value="1"/>
</dbReference>
<keyword evidence="3 14" id="KW-0813">Transport</keyword>
<proteinExistence type="inferred from homology"/>
<organism evidence="17 18">
    <name type="scientific">Aspergillus udagawae</name>
    <dbReference type="NCBI Taxonomy" id="91492"/>
    <lineage>
        <taxon>Eukaryota</taxon>
        <taxon>Fungi</taxon>
        <taxon>Dikarya</taxon>
        <taxon>Ascomycota</taxon>
        <taxon>Pezizomycotina</taxon>
        <taxon>Eurotiomycetes</taxon>
        <taxon>Eurotiomycetidae</taxon>
        <taxon>Eurotiales</taxon>
        <taxon>Aspergillaceae</taxon>
        <taxon>Aspergillus</taxon>
        <taxon>Aspergillus subgen. Fumigati</taxon>
    </lineage>
</organism>
<feature type="domain" description="Major facilitator superfamily (MFS) profile" evidence="16">
    <location>
        <begin position="124"/>
        <end position="573"/>
    </location>
</feature>
<evidence type="ECO:0000256" key="12">
    <source>
        <dbReference type="ARBA" id="ARBA00043213"/>
    </source>
</evidence>
<dbReference type="EMBL" id="BLKC01000033">
    <property type="protein sequence ID" value="GFF38081.1"/>
    <property type="molecule type" value="Genomic_DNA"/>
</dbReference>
<evidence type="ECO:0000313" key="17">
    <source>
        <dbReference type="EMBL" id="GFF38081.1"/>
    </source>
</evidence>
<dbReference type="AlphaFoldDB" id="A0A8H3NQS2"/>
<feature type="transmembrane region" description="Helical" evidence="15">
    <location>
        <begin position="109"/>
        <end position="135"/>
    </location>
</feature>
<dbReference type="PANTHER" id="PTHR48022">
    <property type="entry name" value="PLASTIDIC GLUCOSE TRANSPORTER 4"/>
    <property type="match status" value="1"/>
</dbReference>
<evidence type="ECO:0000256" key="6">
    <source>
        <dbReference type="ARBA" id="ARBA00022843"/>
    </source>
</evidence>
<dbReference type="InterPro" id="IPR005828">
    <property type="entry name" value="MFS_sugar_transport-like"/>
</dbReference>
<dbReference type="PRINTS" id="PR00171">
    <property type="entry name" value="SUGRTRNSPORT"/>
</dbReference>
<evidence type="ECO:0000256" key="9">
    <source>
        <dbReference type="ARBA" id="ARBA00023136"/>
    </source>
</evidence>
<evidence type="ECO:0000256" key="1">
    <source>
        <dbReference type="ARBA" id="ARBA00004651"/>
    </source>
</evidence>
<evidence type="ECO:0000256" key="8">
    <source>
        <dbReference type="ARBA" id="ARBA00022989"/>
    </source>
</evidence>
<evidence type="ECO:0000256" key="7">
    <source>
        <dbReference type="ARBA" id="ARBA00022911"/>
    </source>
</evidence>
<dbReference type="InterPro" id="IPR003663">
    <property type="entry name" value="Sugar/inositol_transpt"/>
</dbReference>
<dbReference type="InterPro" id="IPR020846">
    <property type="entry name" value="MFS_dom"/>
</dbReference>
<sequence>ELAPPVTHFGLAFSLSPKPIICPFDSLQDSRSYPRTPPFSAFPWISRSLLLAGCFTRLPCNSGTIPGPPGVEPGLEMPSSRSAGLVYNLPVHSEPMSLPRLHQVSADSLLARCIGSLTYTMTVLAAFGTIGGALFGFDVSSMSAWIGTHQYLDYFNSPDSNLQGGITASMSAGSFAGAIAAGFISDHIGRRQALLVASIIWIIGAVIQCSAQNVAHLVAGRVVSGLSVGITSSQVCVYLAELAPARIRGRIVGIQQWAIEWGILIMYLVSYGCSEGVHSPAAFRIAWGVQAVPGLILAVALLFFPESPRWLAGKERWEESLDTLALLHGNGDRNHPEVQVEWEEVQEAVRIAREAKDVSFFALFGPRVWKRTMCGVSVQVWQQLLGGNVAMYYVVYIFQMANMPGDTVLYSSAIQYVIFLITTGAILPYIDRIGRRLLLLSGSIICMALHYAIAGIMATYGNPVDEIDGNKNLRWQIKGAPGKGVIACSYIFVGVYGLTWAPAAWIYASEVFPLKYRAKGVGLSAAGNWIFNFALAYFVAPAFTNIKWKTYIIFGVFCTVMTFHVFFMYPETARRSLEEIDMMFDSNVKAWQSHKVHDKFGEEVEKHRQQSVIEAEKPADTPVHAEVV</sequence>
<dbReference type="PROSITE" id="PS50850">
    <property type="entry name" value="MFS"/>
    <property type="match status" value="1"/>
</dbReference>
<dbReference type="Pfam" id="PF00083">
    <property type="entry name" value="Sugar_tr"/>
    <property type="match status" value="1"/>
</dbReference>